<reference evidence="2 4" key="2">
    <citation type="journal article" date="2014" name="BMC Genomics">
        <title>An improved genome release (version Mt4.0) for the model legume Medicago truncatula.</title>
        <authorList>
            <person name="Tang H."/>
            <person name="Krishnakumar V."/>
            <person name="Bidwell S."/>
            <person name="Rosen B."/>
            <person name="Chan A."/>
            <person name="Zhou S."/>
            <person name="Gentzbittel L."/>
            <person name="Childs K.L."/>
            <person name="Yandell M."/>
            <person name="Gundlach H."/>
            <person name="Mayer K.F."/>
            <person name="Schwartz D.C."/>
            <person name="Town C.D."/>
        </authorList>
    </citation>
    <scope>GENOME REANNOTATION</scope>
    <source>
        <strain evidence="2">A17</strain>
        <strain evidence="3 4">cv. Jemalong A17</strain>
    </source>
</reference>
<evidence type="ECO:0000256" key="1">
    <source>
        <dbReference type="SAM" id="Phobius"/>
    </source>
</evidence>
<organism evidence="2 4">
    <name type="scientific">Medicago truncatula</name>
    <name type="common">Barrel medic</name>
    <name type="synonym">Medicago tribuloides</name>
    <dbReference type="NCBI Taxonomy" id="3880"/>
    <lineage>
        <taxon>Eukaryota</taxon>
        <taxon>Viridiplantae</taxon>
        <taxon>Streptophyta</taxon>
        <taxon>Embryophyta</taxon>
        <taxon>Tracheophyta</taxon>
        <taxon>Spermatophyta</taxon>
        <taxon>Magnoliopsida</taxon>
        <taxon>eudicotyledons</taxon>
        <taxon>Gunneridae</taxon>
        <taxon>Pentapetalae</taxon>
        <taxon>rosids</taxon>
        <taxon>fabids</taxon>
        <taxon>Fabales</taxon>
        <taxon>Fabaceae</taxon>
        <taxon>Papilionoideae</taxon>
        <taxon>50 kb inversion clade</taxon>
        <taxon>NPAAA clade</taxon>
        <taxon>Hologalegina</taxon>
        <taxon>IRL clade</taxon>
        <taxon>Trifolieae</taxon>
        <taxon>Medicago</taxon>
    </lineage>
</organism>
<sequence length="74" mass="8580">MEVQGDKTTLGLGHSYRMMVVVTNENGPYDKHMLLRVLRILRLLIVIVFLSGIIVLLLSEKVLVMRRIHNWVTH</sequence>
<feature type="transmembrane region" description="Helical" evidence="1">
    <location>
        <begin position="40"/>
        <end position="58"/>
    </location>
</feature>
<keyword evidence="4" id="KW-1185">Reference proteome</keyword>
<reference evidence="2 4" key="1">
    <citation type="journal article" date="2011" name="Nature">
        <title>The Medicago genome provides insight into the evolution of rhizobial symbioses.</title>
        <authorList>
            <person name="Young N.D."/>
            <person name="Debelle F."/>
            <person name="Oldroyd G.E."/>
            <person name="Geurts R."/>
            <person name="Cannon S.B."/>
            <person name="Udvardi M.K."/>
            <person name="Benedito V.A."/>
            <person name="Mayer K.F."/>
            <person name="Gouzy J."/>
            <person name="Schoof H."/>
            <person name="Van de Peer Y."/>
            <person name="Proost S."/>
            <person name="Cook D.R."/>
            <person name="Meyers B.C."/>
            <person name="Spannagl M."/>
            <person name="Cheung F."/>
            <person name="De Mita S."/>
            <person name="Krishnakumar V."/>
            <person name="Gundlach H."/>
            <person name="Zhou S."/>
            <person name="Mudge J."/>
            <person name="Bharti A.K."/>
            <person name="Murray J.D."/>
            <person name="Naoumkina M.A."/>
            <person name="Rosen B."/>
            <person name="Silverstein K.A."/>
            <person name="Tang H."/>
            <person name="Rombauts S."/>
            <person name="Zhao P.X."/>
            <person name="Zhou P."/>
            <person name="Barbe V."/>
            <person name="Bardou P."/>
            <person name="Bechner M."/>
            <person name="Bellec A."/>
            <person name="Berger A."/>
            <person name="Berges H."/>
            <person name="Bidwell S."/>
            <person name="Bisseling T."/>
            <person name="Choisne N."/>
            <person name="Couloux A."/>
            <person name="Denny R."/>
            <person name="Deshpande S."/>
            <person name="Dai X."/>
            <person name="Doyle J.J."/>
            <person name="Dudez A.M."/>
            <person name="Farmer A.D."/>
            <person name="Fouteau S."/>
            <person name="Franken C."/>
            <person name="Gibelin C."/>
            <person name="Gish J."/>
            <person name="Goldstein S."/>
            <person name="Gonzalez A.J."/>
            <person name="Green P.J."/>
            <person name="Hallab A."/>
            <person name="Hartog M."/>
            <person name="Hua A."/>
            <person name="Humphray S.J."/>
            <person name="Jeong D.H."/>
            <person name="Jing Y."/>
            <person name="Jocker A."/>
            <person name="Kenton S.M."/>
            <person name="Kim D.J."/>
            <person name="Klee K."/>
            <person name="Lai H."/>
            <person name="Lang C."/>
            <person name="Lin S."/>
            <person name="Macmil S.L."/>
            <person name="Magdelenat G."/>
            <person name="Matthews L."/>
            <person name="McCorrison J."/>
            <person name="Monaghan E.L."/>
            <person name="Mun J.H."/>
            <person name="Najar F.Z."/>
            <person name="Nicholson C."/>
            <person name="Noirot C."/>
            <person name="O'Bleness M."/>
            <person name="Paule C.R."/>
            <person name="Poulain J."/>
            <person name="Prion F."/>
            <person name="Qin B."/>
            <person name="Qu C."/>
            <person name="Retzel E.F."/>
            <person name="Riddle C."/>
            <person name="Sallet E."/>
            <person name="Samain S."/>
            <person name="Samson N."/>
            <person name="Sanders I."/>
            <person name="Saurat O."/>
            <person name="Scarpelli C."/>
            <person name="Schiex T."/>
            <person name="Segurens B."/>
            <person name="Severin A.J."/>
            <person name="Sherrier D.J."/>
            <person name="Shi R."/>
            <person name="Sims S."/>
            <person name="Singer S.R."/>
            <person name="Sinharoy S."/>
            <person name="Sterck L."/>
            <person name="Viollet A."/>
            <person name="Wang B.B."/>
            <person name="Wang K."/>
            <person name="Wang M."/>
            <person name="Wang X."/>
            <person name="Warfsmann J."/>
            <person name="Weissenbach J."/>
            <person name="White D.D."/>
            <person name="White J.D."/>
            <person name="Wiley G.B."/>
            <person name="Wincker P."/>
            <person name="Xing Y."/>
            <person name="Yang L."/>
            <person name="Yao Z."/>
            <person name="Ying F."/>
            <person name="Zhai J."/>
            <person name="Zhou L."/>
            <person name="Zuber A."/>
            <person name="Denarie J."/>
            <person name="Dixon R.A."/>
            <person name="May G.D."/>
            <person name="Schwartz D.C."/>
            <person name="Rogers J."/>
            <person name="Quetier F."/>
            <person name="Town C.D."/>
            <person name="Roe B.A."/>
        </authorList>
    </citation>
    <scope>NUCLEOTIDE SEQUENCE [LARGE SCALE GENOMIC DNA]</scope>
    <source>
        <strain evidence="2">A17</strain>
        <strain evidence="3 4">cv. Jemalong A17</strain>
    </source>
</reference>
<evidence type="ECO:0000313" key="4">
    <source>
        <dbReference type="Proteomes" id="UP000002051"/>
    </source>
</evidence>
<proteinExistence type="predicted"/>
<evidence type="ECO:0000313" key="3">
    <source>
        <dbReference type="EnsemblPlants" id="KEH29584"/>
    </source>
</evidence>
<name>A0A072UIJ0_MEDTR</name>
<gene>
    <name evidence="2" type="ordered locus">MTR_4g045817</name>
</gene>
<keyword evidence="1 2" id="KW-0812">Transmembrane</keyword>
<dbReference type="Proteomes" id="UP000002051">
    <property type="component" value="Chromosome 4"/>
</dbReference>
<protein>
    <submittedName>
        <fullName evidence="2">Transmembrane protein, putative</fullName>
    </submittedName>
</protein>
<dbReference type="AlphaFoldDB" id="A0A072UIJ0"/>
<keyword evidence="1" id="KW-1133">Transmembrane helix</keyword>
<dbReference type="HOGENOM" id="CLU_2691479_0_0_1"/>
<dbReference type="EMBL" id="CM001220">
    <property type="protein sequence ID" value="KEH29584.1"/>
    <property type="molecule type" value="Genomic_DNA"/>
</dbReference>
<reference evidence="3" key="3">
    <citation type="submission" date="2015-04" db="UniProtKB">
        <authorList>
            <consortium name="EnsemblPlants"/>
        </authorList>
    </citation>
    <scope>IDENTIFICATION</scope>
    <source>
        <strain evidence="3">cv. Jemalong A17</strain>
    </source>
</reference>
<dbReference type="EnsemblPlants" id="KEH29584">
    <property type="protein sequence ID" value="KEH29584"/>
    <property type="gene ID" value="MTR_4g045817"/>
</dbReference>
<keyword evidence="1" id="KW-0472">Membrane</keyword>
<evidence type="ECO:0000313" key="2">
    <source>
        <dbReference type="EMBL" id="KEH29584.1"/>
    </source>
</evidence>
<accession>A0A072UIJ0</accession>